<keyword evidence="2" id="KW-0472">Membrane</keyword>
<feature type="transmembrane region" description="Helical" evidence="2">
    <location>
        <begin position="126"/>
        <end position="148"/>
    </location>
</feature>
<keyword evidence="2" id="KW-1133">Transmembrane helix</keyword>
<evidence type="ECO:0000313" key="4">
    <source>
        <dbReference type="Proteomes" id="UP000032545"/>
    </source>
</evidence>
<feature type="transmembrane region" description="Helical" evidence="2">
    <location>
        <begin position="66"/>
        <end position="85"/>
    </location>
</feature>
<comment type="caution">
    <text evidence="3">The sequence shown here is derived from an EMBL/GenBank/DDBJ whole genome shotgun (WGS) entry which is preliminary data.</text>
</comment>
<reference evidence="3 4" key="2">
    <citation type="journal article" date="2016" name="Genome Announc.">
        <title>Permanent Draft Genome Sequences for Two Variants of Frankia sp. Strain CpI1, the First Frankia Strain Isolated from Root Nodules of Comptonia peregrina.</title>
        <authorList>
            <person name="Oshone R."/>
            <person name="Hurst S.G.IV."/>
            <person name="Abebe-Akele F."/>
            <person name="Simpson S."/>
            <person name="Morris K."/>
            <person name="Thomas W.K."/>
            <person name="Tisa L.S."/>
        </authorList>
    </citation>
    <scope>NUCLEOTIDE SEQUENCE [LARGE SCALE GENOMIC DNA]</scope>
    <source>
        <strain evidence="4">CpI1-S</strain>
    </source>
</reference>
<feature type="compositionally biased region" description="Basic and acidic residues" evidence="1">
    <location>
        <begin position="1"/>
        <end position="15"/>
    </location>
</feature>
<evidence type="ECO:0008006" key="5">
    <source>
        <dbReference type="Google" id="ProtNLM"/>
    </source>
</evidence>
<feature type="transmembrane region" description="Helical" evidence="2">
    <location>
        <begin position="36"/>
        <end position="54"/>
    </location>
</feature>
<feature type="region of interest" description="Disordered" evidence="1">
    <location>
        <begin position="1"/>
        <end position="30"/>
    </location>
</feature>
<name>A0A0D8BDE2_9ACTN</name>
<protein>
    <recommendedName>
        <fullName evidence="5">Integral membrane protein</fullName>
    </recommendedName>
</protein>
<organism evidence="3 4">
    <name type="scientific">Frankia torreyi</name>
    <dbReference type="NCBI Taxonomy" id="1856"/>
    <lineage>
        <taxon>Bacteria</taxon>
        <taxon>Bacillati</taxon>
        <taxon>Actinomycetota</taxon>
        <taxon>Actinomycetes</taxon>
        <taxon>Frankiales</taxon>
        <taxon>Frankiaceae</taxon>
        <taxon>Frankia</taxon>
    </lineage>
</organism>
<keyword evidence="4" id="KW-1185">Reference proteome</keyword>
<evidence type="ECO:0000256" key="1">
    <source>
        <dbReference type="SAM" id="MobiDB-lite"/>
    </source>
</evidence>
<dbReference type="PATRIC" id="fig|1502723.3.peg.3940"/>
<evidence type="ECO:0000256" key="2">
    <source>
        <dbReference type="SAM" id="Phobius"/>
    </source>
</evidence>
<feature type="transmembrane region" description="Helical" evidence="2">
    <location>
        <begin position="94"/>
        <end position="114"/>
    </location>
</feature>
<proteinExistence type="predicted"/>
<dbReference type="Proteomes" id="UP000032545">
    <property type="component" value="Unassembled WGS sequence"/>
</dbReference>
<evidence type="ECO:0000313" key="3">
    <source>
        <dbReference type="EMBL" id="KJE21412.1"/>
    </source>
</evidence>
<keyword evidence="2" id="KW-0812">Transmembrane</keyword>
<sequence>MEAQVDETRSVDETRPAGPAERGRGGSRTAGGPGRILVTVYAIFAVAACSRSAVQISTEFDHARLAYLLSAFAAVVYVVATVALARPGAAWHRVAVAACATELAGVLAVGTASVVDSAAFPDQAVWSNYGSGYLFIPVILPVLGLTWLRRSAARERVADRPARESANP</sequence>
<accession>A0A0D8BDE2</accession>
<dbReference type="EMBL" id="JYFN01000037">
    <property type="protein sequence ID" value="KJE21412.1"/>
    <property type="molecule type" value="Genomic_DNA"/>
</dbReference>
<reference evidence="4" key="1">
    <citation type="submission" date="2015-02" db="EMBL/GenBank/DDBJ databases">
        <title>Draft Genome of Frankia sp. CpI1-S.</title>
        <authorList>
            <person name="Oshone R.T."/>
            <person name="Ngom M."/>
            <person name="Ghodhbane-Gtari F."/>
            <person name="Gtari M."/>
            <person name="Morris K."/>
            <person name="Thomas K."/>
            <person name="Sen A."/>
            <person name="Tisa L.S."/>
        </authorList>
    </citation>
    <scope>NUCLEOTIDE SEQUENCE [LARGE SCALE GENOMIC DNA]</scope>
    <source>
        <strain evidence="4">CpI1-S</strain>
    </source>
</reference>
<dbReference type="AlphaFoldDB" id="A0A0D8BDE2"/>
<gene>
    <name evidence="3" type="ORF">FF36_04222</name>
</gene>